<feature type="signal peptide" evidence="1">
    <location>
        <begin position="1"/>
        <end position="20"/>
    </location>
</feature>
<protein>
    <submittedName>
        <fullName evidence="3">Carbohydrate binding family 9 domain-containing protein</fullName>
    </submittedName>
</protein>
<dbReference type="SUPFAM" id="SSF49344">
    <property type="entry name" value="CBD9-like"/>
    <property type="match status" value="1"/>
</dbReference>
<dbReference type="Pfam" id="PF19313">
    <property type="entry name" value="DUF5916"/>
    <property type="match status" value="1"/>
</dbReference>
<reference evidence="3 4" key="1">
    <citation type="submission" date="2019-07" db="EMBL/GenBank/DDBJ databases">
        <authorList>
            <person name="Kim J."/>
        </authorList>
    </citation>
    <scope>NUCLEOTIDE SEQUENCE [LARGE SCALE GENOMIC DNA]</scope>
    <source>
        <strain evidence="4">dk17</strain>
    </source>
</reference>
<feature type="domain" description="DUF5916" evidence="2">
    <location>
        <begin position="236"/>
        <end position="336"/>
    </location>
</feature>
<feature type="chain" id="PRO_5022150810" evidence="1">
    <location>
        <begin position="21"/>
        <end position="721"/>
    </location>
</feature>
<sequence>MHKVLLSLCCCLFICGFATAQKKNAAYRYHIKRSALPIKIDGVLNEAGWTEADSAGNFYMVLPMDTSFAKLKTVVRMAYDNDNFYISAVCYTPQPQYMVESLKRDFNFGKNDNFIFFMDPFDARTDGFSFGSNAAGAQWDGTMYEGSKVDLSWDNKWYSVVKNYSDRWVFEAAIPFKSIRYKKGIKEWGINFSRNDLVTTEKSSWAPVPRQFPTAALAYTGTIVWDEAPPVAQRNISVIPYVLGGITKDFENNKPAVWRKEIGGDVKVGLTSSLNLDMTVNPDFSQVDVDQQVINLNRYELFFPEKRQFFLENGDLFANFGYADIRPFFSRRIGLNAPIRFGGRMTGKIDKNWRVGVMDIQTGTSGSANLPGQNFGVVTLQRRVFSRSNIGFLFVNKDATGNAPAAGNTAPGYNRNVGMEFNLASSSNLVTGKLLALKSFTPNVTGRDYVAAGHFQYLSKYWTFYLQHEYVGKNYNAEVGYVPRNGYNKISPLVQHNFFPKSGNVLSHGVQLSSTYFFDESFKRTDNESVLSYLLTFRSRATLTVSGFDTYVKLLRPFDPTNNGKPLLPTGFENHWNTIDVQFASKPQSVFTYLLEVARGGYYYDGNRWAVTGQVGYRFQPYVNLLLNTSFNDLHMAQPYGHNKFWLIGPRADVTFTNTLYFTTFVQYNEQAKNMNINSRLQWRYKPASDLFIVYGDNSIPSPFTVKNRQLTVKWTYWWNI</sequence>
<dbReference type="InterPro" id="IPR045670">
    <property type="entry name" value="DUF5916"/>
</dbReference>
<keyword evidence="4" id="KW-1185">Reference proteome</keyword>
<dbReference type="EMBL" id="VOEJ01000006">
    <property type="protein sequence ID" value="TWR27625.1"/>
    <property type="molecule type" value="Genomic_DNA"/>
</dbReference>
<dbReference type="OrthoDB" id="9786766at2"/>
<evidence type="ECO:0000313" key="4">
    <source>
        <dbReference type="Proteomes" id="UP000320042"/>
    </source>
</evidence>
<dbReference type="CDD" id="cd09618">
    <property type="entry name" value="CBM9_like_2"/>
    <property type="match status" value="1"/>
</dbReference>
<evidence type="ECO:0000256" key="1">
    <source>
        <dbReference type="SAM" id="SignalP"/>
    </source>
</evidence>
<comment type="caution">
    <text evidence="3">The sequence shown here is derived from an EMBL/GenBank/DDBJ whole genome shotgun (WGS) entry which is preliminary data.</text>
</comment>
<proteinExistence type="predicted"/>
<organism evidence="3 4">
    <name type="scientific">Mucilaginibacter pallidiroseus</name>
    <dbReference type="NCBI Taxonomy" id="2599295"/>
    <lineage>
        <taxon>Bacteria</taxon>
        <taxon>Pseudomonadati</taxon>
        <taxon>Bacteroidota</taxon>
        <taxon>Sphingobacteriia</taxon>
        <taxon>Sphingobacteriales</taxon>
        <taxon>Sphingobacteriaceae</taxon>
        <taxon>Mucilaginibacter</taxon>
    </lineage>
</organism>
<evidence type="ECO:0000259" key="2">
    <source>
        <dbReference type="Pfam" id="PF19313"/>
    </source>
</evidence>
<keyword evidence="1" id="KW-0732">Signal</keyword>
<gene>
    <name evidence="3" type="ORF">FPZ43_13870</name>
</gene>
<accession>A0A563U8F4</accession>
<evidence type="ECO:0000313" key="3">
    <source>
        <dbReference type="EMBL" id="TWR27625.1"/>
    </source>
</evidence>
<name>A0A563U8F4_9SPHI</name>
<dbReference type="Proteomes" id="UP000320042">
    <property type="component" value="Unassembled WGS sequence"/>
</dbReference>
<dbReference type="Gene3D" id="2.60.40.1190">
    <property type="match status" value="1"/>
</dbReference>
<dbReference type="AlphaFoldDB" id="A0A563U8F4"/>